<gene>
    <name evidence="11" type="ORF">MPSYJ_10480</name>
</gene>
<evidence type="ECO:0000256" key="9">
    <source>
        <dbReference type="SAM" id="MobiDB-lite"/>
    </source>
</evidence>
<dbReference type="Gene3D" id="3.30.200.20">
    <property type="entry name" value="Phosphorylase Kinase, domain 1"/>
    <property type="match status" value="1"/>
</dbReference>
<keyword evidence="2" id="KW-0723">Serine/threonine-protein kinase</keyword>
<dbReference type="Pfam" id="PF16919">
    <property type="entry name" value="PknG_rubred"/>
    <property type="match status" value="1"/>
</dbReference>
<dbReference type="InterPro" id="IPR000719">
    <property type="entry name" value="Prot_kinase_dom"/>
</dbReference>
<dbReference type="FunFam" id="1.10.510.10:FF:000306">
    <property type="entry name" value="Serine/threonine protein kinase"/>
    <property type="match status" value="1"/>
</dbReference>
<dbReference type="PANTHER" id="PTHR24363:SF0">
    <property type="entry name" value="SERINE_THREONINE KINASE LIKE DOMAIN CONTAINING 1"/>
    <property type="match status" value="1"/>
</dbReference>
<evidence type="ECO:0000313" key="11">
    <source>
        <dbReference type="EMBL" id="BBX67587.1"/>
    </source>
</evidence>
<dbReference type="CDD" id="cd14014">
    <property type="entry name" value="STKc_PknB_like"/>
    <property type="match status" value="1"/>
</dbReference>
<dbReference type="RefSeq" id="WP_163720696.1">
    <property type="nucleotide sequence ID" value="NZ_AP022574.1"/>
</dbReference>
<keyword evidence="12" id="KW-1185">Reference proteome</keyword>
<reference evidence="11 12" key="1">
    <citation type="journal article" date="2019" name="Emerg. Microbes Infect.">
        <title>Comprehensive subspecies identification of 175 nontuberculous mycobacteria species based on 7547 genomic profiles.</title>
        <authorList>
            <person name="Matsumoto Y."/>
            <person name="Kinjo T."/>
            <person name="Motooka D."/>
            <person name="Nabeya D."/>
            <person name="Jung N."/>
            <person name="Uechi K."/>
            <person name="Horii T."/>
            <person name="Iida T."/>
            <person name="Fujita J."/>
            <person name="Nakamura S."/>
        </authorList>
    </citation>
    <scope>NUCLEOTIDE SEQUENCE [LARGE SCALE GENOMIC DNA]</scope>
    <source>
        <strain evidence="11 12">JCM 13323</strain>
    </source>
</reference>
<name>A0A7I7M6S9_9MYCO</name>
<sequence>MRCPEPGCAGTISDGYCTVCGIAATAAEPDSGPATAPAGDATDGEAKTTGTGPNRPALSRGRLGAGIVAMPRIPRGDPAAAILPDPQVPERQRFCGNAECGAPVGRSRHAESARTEGCCGQCGTRYSFVPRLIRGDLVGGQYEVQGCIAHGGLGWIYLAIDRNVHDRWVVLKGLVNSGNADAMAAAAAEAFALAEVEHPNIVRIHNFVEHRHDTGAPVGYIVMEYVGGTSLKQIRRTHNGPLPPDQAVAYIVEIAPALEYLHAMGMVYCDFKPDNVMQCDEQLKLIDLGAVIAMDDTDSPIYGTAGYQAPEIAWTGPTVATDVYTVGRTLAVLVMDLPQHNGRFVDRLPPPDTVPVLAAHESLYRCILRATDTDPARRFSSMAEMADQLTGVLHEVVAADGVPVPPRRSLHFSPQRGLYGGGYRAPVVPAEVIAALPVPVVDPSDPGAAVLATTSGTPPAQLEYALDLARGGARQASLFSVEVALRLIRAALELGRPSDARSQLEALTPDLSADWRVPWYRGQCYLLESDYAAAYSDFDAVLAALPGELAPKMALAATAELRGDVDAATRYYETIWQTDDTYISAAFGLARQRARARDRTGAVAALDRVPSASAYHVQAGTAAVEILLDGDSSTDVGEQILIDAGDRASVLPIESGSARAALRLRVMESALNWLEAGNSAPAARLLGTDFTEHDLRRGIEQCYRTLARDTQDLWLRIGLVEQANASRPRTRL</sequence>
<dbReference type="InterPro" id="IPR011990">
    <property type="entry name" value="TPR-like_helical_dom_sf"/>
</dbReference>
<keyword evidence="6" id="KW-0067">ATP-binding</keyword>
<protein>
    <recommendedName>
        <fullName evidence="1">non-specific serine/threonine protein kinase</fullName>
        <ecNumber evidence="1">2.7.11.1</ecNumber>
    </recommendedName>
</protein>
<dbReference type="Pfam" id="PF00069">
    <property type="entry name" value="Pkinase"/>
    <property type="match status" value="1"/>
</dbReference>
<proteinExistence type="predicted"/>
<evidence type="ECO:0000256" key="2">
    <source>
        <dbReference type="ARBA" id="ARBA00022527"/>
    </source>
</evidence>
<keyword evidence="3" id="KW-0808">Transferase</keyword>
<dbReference type="SUPFAM" id="SSF48452">
    <property type="entry name" value="TPR-like"/>
    <property type="match status" value="1"/>
</dbReference>
<evidence type="ECO:0000256" key="4">
    <source>
        <dbReference type="ARBA" id="ARBA00022741"/>
    </source>
</evidence>
<dbReference type="Proteomes" id="UP000466514">
    <property type="component" value="Chromosome"/>
</dbReference>
<dbReference type="EC" id="2.7.11.1" evidence="1"/>
<dbReference type="SUPFAM" id="SSF56112">
    <property type="entry name" value="Protein kinase-like (PK-like)"/>
    <property type="match status" value="1"/>
</dbReference>
<keyword evidence="5 11" id="KW-0418">Kinase</keyword>
<keyword evidence="4" id="KW-0547">Nucleotide-binding</keyword>
<evidence type="ECO:0000259" key="10">
    <source>
        <dbReference type="PROSITE" id="PS50011"/>
    </source>
</evidence>
<organism evidence="11 12">
    <name type="scientific">Mycolicibacterium psychrotolerans</name>
    <dbReference type="NCBI Taxonomy" id="216929"/>
    <lineage>
        <taxon>Bacteria</taxon>
        <taxon>Bacillati</taxon>
        <taxon>Actinomycetota</taxon>
        <taxon>Actinomycetes</taxon>
        <taxon>Mycobacteriales</taxon>
        <taxon>Mycobacteriaceae</taxon>
        <taxon>Mycolicibacterium</taxon>
    </lineage>
</organism>
<dbReference type="KEGG" id="mpsc:MPSYJ_10480"/>
<dbReference type="Gene3D" id="1.10.510.10">
    <property type="entry name" value="Transferase(Phosphotransferase) domain 1"/>
    <property type="match status" value="1"/>
</dbReference>
<dbReference type="PROSITE" id="PS50011">
    <property type="entry name" value="PROTEIN_KINASE_DOM"/>
    <property type="match status" value="1"/>
</dbReference>
<evidence type="ECO:0000256" key="5">
    <source>
        <dbReference type="ARBA" id="ARBA00022777"/>
    </source>
</evidence>
<feature type="domain" description="Protein kinase" evidence="10">
    <location>
        <begin position="142"/>
        <end position="397"/>
    </location>
</feature>
<dbReference type="InterPro" id="IPR031636">
    <property type="entry name" value="PknG_TPR"/>
</dbReference>
<dbReference type="Pfam" id="PF16918">
    <property type="entry name" value="PknG_TPR"/>
    <property type="match status" value="1"/>
</dbReference>
<dbReference type="GO" id="GO:0004674">
    <property type="term" value="F:protein serine/threonine kinase activity"/>
    <property type="evidence" value="ECO:0007669"/>
    <property type="project" value="UniProtKB-KW"/>
</dbReference>
<comment type="catalytic activity">
    <reaction evidence="7">
        <text>L-threonyl-[protein] + ATP = O-phospho-L-threonyl-[protein] + ADP + H(+)</text>
        <dbReference type="Rhea" id="RHEA:46608"/>
        <dbReference type="Rhea" id="RHEA-COMP:11060"/>
        <dbReference type="Rhea" id="RHEA-COMP:11605"/>
        <dbReference type="ChEBI" id="CHEBI:15378"/>
        <dbReference type="ChEBI" id="CHEBI:30013"/>
        <dbReference type="ChEBI" id="CHEBI:30616"/>
        <dbReference type="ChEBI" id="CHEBI:61977"/>
        <dbReference type="ChEBI" id="CHEBI:456216"/>
        <dbReference type="EC" id="2.7.11.1"/>
    </reaction>
</comment>
<evidence type="ECO:0000256" key="7">
    <source>
        <dbReference type="ARBA" id="ARBA00047899"/>
    </source>
</evidence>
<dbReference type="InterPro" id="IPR011009">
    <property type="entry name" value="Kinase-like_dom_sf"/>
</dbReference>
<dbReference type="FunFam" id="3.30.200.20:FF:000205">
    <property type="entry name" value="Serine/threonine protein kinase"/>
    <property type="match status" value="1"/>
</dbReference>
<dbReference type="InterPro" id="IPR031634">
    <property type="entry name" value="PknG_rubred"/>
</dbReference>
<evidence type="ECO:0000256" key="3">
    <source>
        <dbReference type="ARBA" id="ARBA00022679"/>
    </source>
</evidence>
<evidence type="ECO:0000256" key="1">
    <source>
        <dbReference type="ARBA" id="ARBA00012513"/>
    </source>
</evidence>
<evidence type="ECO:0000313" key="12">
    <source>
        <dbReference type="Proteomes" id="UP000466514"/>
    </source>
</evidence>
<evidence type="ECO:0000256" key="6">
    <source>
        <dbReference type="ARBA" id="ARBA00022840"/>
    </source>
</evidence>
<dbReference type="PANTHER" id="PTHR24363">
    <property type="entry name" value="SERINE/THREONINE PROTEIN KINASE"/>
    <property type="match status" value="1"/>
</dbReference>
<accession>A0A7I7M6S9</accession>
<dbReference type="AlphaFoldDB" id="A0A7I7M6S9"/>
<dbReference type="GO" id="GO:0005524">
    <property type="term" value="F:ATP binding"/>
    <property type="evidence" value="ECO:0007669"/>
    <property type="project" value="UniProtKB-KW"/>
</dbReference>
<feature type="region of interest" description="Disordered" evidence="9">
    <location>
        <begin position="28"/>
        <end position="60"/>
    </location>
</feature>
<evidence type="ECO:0000256" key="8">
    <source>
        <dbReference type="ARBA" id="ARBA00048679"/>
    </source>
</evidence>
<dbReference type="EMBL" id="AP022574">
    <property type="protein sequence ID" value="BBX67587.1"/>
    <property type="molecule type" value="Genomic_DNA"/>
</dbReference>
<dbReference type="Gene3D" id="1.25.40.10">
    <property type="entry name" value="Tetratricopeptide repeat domain"/>
    <property type="match status" value="1"/>
</dbReference>
<comment type="catalytic activity">
    <reaction evidence="8">
        <text>L-seryl-[protein] + ATP = O-phospho-L-seryl-[protein] + ADP + H(+)</text>
        <dbReference type="Rhea" id="RHEA:17989"/>
        <dbReference type="Rhea" id="RHEA-COMP:9863"/>
        <dbReference type="Rhea" id="RHEA-COMP:11604"/>
        <dbReference type="ChEBI" id="CHEBI:15378"/>
        <dbReference type="ChEBI" id="CHEBI:29999"/>
        <dbReference type="ChEBI" id="CHEBI:30616"/>
        <dbReference type="ChEBI" id="CHEBI:83421"/>
        <dbReference type="ChEBI" id="CHEBI:456216"/>
        <dbReference type="EC" id="2.7.11.1"/>
    </reaction>
</comment>